<dbReference type="GO" id="GO:0008657">
    <property type="term" value="F:DNA topoisomerase type II (double strand cut, ATP-hydrolyzing) inhibitor activity"/>
    <property type="evidence" value="ECO:0007669"/>
    <property type="project" value="InterPro"/>
</dbReference>
<dbReference type="Gene3D" id="2.30.30.110">
    <property type="match status" value="1"/>
</dbReference>
<dbReference type="Proteomes" id="UP000244334">
    <property type="component" value="Unassembled WGS sequence"/>
</dbReference>
<dbReference type="Proteomes" id="UP000243534">
    <property type="component" value="Unassembled WGS sequence"/>
</dbReference>
<dbReference type="Pfam" id="PF01845">
    <property type="entry name" value="CcdB"/>
    <property type="match status" value="1"/>
</dbReference>
<keyword evidence="12" id="KW-1185">Reference proteome</keyword>
<dbReference type="SUPFAM" id="SSF50118">
    <property type="entry name" value="Cell growth inhibitor/plasmid maintenance toxic component"/>
    <property type="match status" value="1"/>
</dbReference>
<protein>
    <recommendedName>
        <fullName evidence="2">Toxin CcdB</fullName>
    </recommendedName>
    <alternativeName>
        <fullName evidence="8">Cytotoxic protein CcdB</fullName>
    </alternativeName>
    <alternativeName>
        <fullName evidence="7">Protein LetD</fullName>
    </alternativeName>
</protein>
<keyword evidence="6" id="KW-0804">Transcription</keyword>
<evidence type="ECO:0000256" key="4">
    <source>
        <dbReference type="ARBA" id="ARBA00022649"/>
    </source>
</evidence>
<reference evidence="9 11" key="1">
    <citation type="submission" date="2016-07" db="EMBL/GenBank/DDBJ databases">
        <authorList>
            <person name="Yuval B."/>
        </authorList>
    </citation>
    <scope>NUCLEOTIDE SEQUENCE [LARGE SCALE GENOMIC DNA]</scope>
    <source>
        <strain evidence="9 11">IL</strain>
    </source>
</reference>
<proteinExistence type="inferred from homology"/>
<organism evidence="9 11">
    <name type="scientific">Candidatus Erwinia dacicola</name>
    <dbReference type="NCBI Taxonomy" id="252393"/>
    <lineage>
        <taxon>Bacteria</taxon>
        <taxon>Pseudomonadati</taxon>
        <taxon>Pseudomonadota</taxon>
        <taxon>Gammaproteobacteria</taxon>
        <taxon>Enterobacterales</taxon>
        <taxon>Erwiniaceae</taxon>
        <taxon>Erwinia</taxon>
    </lineage>
</organism>
<dbReference type="InterPro" id="IPR002712">
    <property type="entry name" value="CcdB"/>
</dbReference>
<dbReference type="GO" id="GO:0006276">
    <property type="term" value="P:plasmid maintenance"/>
    <property type="evidence" value="ECO:0007669"/>
    <property type="project" value="InterPro"/>
</dbReference>
<dbReference type="InterPro" id="IPR011067">
    <property type="entry name" value="Plasmid_toxin/cell-grow_inhib"/>
</dbReference>
<evidence type="ECO:0000256" key="3">
    <source>
        <dbReference type="ARBA" id="ARBA00022491"/>
    </source>
</evidence>
<comment type="similarity">
    <text evidence="1">Belongs to the CcdB toxin family.</text>
</comment>
<reference evidence="10 12" key="2">
    <citation type="submission" date="2018-04" db="EMBL/GenBank/DDBJ databases">
        <title>Genomes of the Obligate Erwinia dacicola and Facultative Enterobacter sp. OLF Endosymbionts of the Olive Fruit fly, Bactrocera oleae.</title>
        <authorList>
            <person name="Estes A.M."/>
            <person name="Hearn D.J."/>
            <person name="Agarwal S."/>
            <person name="Pierson E.A."/>
            <person name="Dunning-Hotopp J.C."/>
        </authorList>
    </citation>
    <scope>NUCLEOTIDE SEQUENCE [LARGE SCALE GENOMIC DNA]</scope>
    <source>
        <strain evidence="10 12">Oroville</strain>
    </source>
</reference>
<keyword evidence="5" id="KW-0805">Transcription regulation</keyword>
<comment type="caution">
    <text evidence="9">The sequence shown here is derived from an EMBL/GenBank/DDBJ whole genome shotgun (WGS) entry which is preliminary data.</text>
</comment>
<evidence type="ECO:0000313" key="10">
    <source>
        <dbReference type="EMBL" id="RAP71582.1"/>
    </source>
</evidence>
<evidence type="ECO:0000256" key="8">
    <source>
        <dbReference type="ARBA" id="ARBA00033135"/>
    </source>
</evidence>
<evidence type="ECO:0000256" key="7">
    <source>
        <dbReference type="ARBA" id="ARBA00029628"/>
    </source>
</evidence>
<keyword evidence="3" id="KW-0678">Repressor</keyword>
<evidence type="ECO:0000313" key="12">
    <source>
        <dbReference type="Proteomes" id="UP000244334"/>
    </source>
</evidence>
<evidence type="ECO:0000256" key="2">
    <source>
        <dbReference type="ARBA" id="ARBA00015075"/>
    </source>
</evidence>
<dbReference type="EMBL" id="MAYS01000119">
    <property type="protein sequence ID" value="OFC63201.1"/>
    <property type="molecule type" value="Genomic_DNA"/>
</dbReference>
<evidence type="ECO:0000313" key="9">
    <source>
        <dbReference type="EMBL" id="OFC63201.1"/>
    </source>
</evidence>
<gene>
    <name evidence="10" type="ORF">ACZ87_01595</name>
    <name evidence="9" type="ORF">BBW68_06270</name>
</gene>
<name>A0A1E7Z3B0_9GAMM</name>
<dbReference type="AlphaFoldDB" id="A0A1E7Z3B0"/>
<sequence length="105" mass="11725">MKQFAVYKNKSRNKQAYPYFIDVQADMLAHLNTRLVMPLTPKANSNSQVKALTPVITIEQADYIVLATMITTTDVKNLKAEDAVMDASHLRDPLVSAIDMMILGI</sequence>
<evidence type="ECO:0000256" key="6">
    <source>
        <dbReference type="ARBA" id="ARBA00023163"/>
    </source>
</evidence>
<keyword evidence="4" id="KW-1277">Toxin-antitoxin system</keyword>
<dbReference type="RefSeq" id="WP_070134037.1">
    <property type="nucleotide sequence ID" value="NZ_LJAM02000126.1"/>
</dbReference>
<evidence type="ECO:0000256" key="5">
    <source>
        <dbReference type="ARBA" id="ARBA00023015"/>
    </source>
</evidence>
<evidence type="ECO:0000256" key="1">
    <source>
        <dbReference type="ARBA" id="ARBA00005230"/>
    </source>
</evidence>
<accession>A0A1E7Z3B0</accession>
<dbReference type="EMBL" id="LJAM02000126">
    <property type="protein sequence ID" value="RAP71582.1"/>
    <property type="molecule type" value="Genomic_DNA"/>
</dbReference>
<evidence type="ECO:0000313" key="11">
    <source>
        <dbReference type="Proteomes" id="UP000243534"/>
    </source>
</evidence>
<dbReference type="OrthoDB" id="9813510at2"/>